<gene>
    <name evidence="1" type="ORF">DPMN_079662</name>
</gene>
<accession>A0A9D3YSK2</accession>
<dbReference type="EMBL" id="JAIWYP010000015">
    <property type="protein sequence ID" value="KAH3704603.1"/>
    <property type="molecule type" value="Genomic_DNA"/>
</dbReference>
<organism evidence="1 2">
    <name type="scientific">Dreissena polymorpha</name>
    <name type="common">Zebra mussel</name>
    <name type="synonym">Mytilus polymorpha</name>
    <dbReference type="NCBI Taxonomy" id="45954"/>
    <lineage>
        <taxon>Eukaryota</taxon>
        <taxon>Metazoa</taxon>
        <taxon>Spiralia</taxon>
        <taxon>Lophotrochozoa</taxon>
        <taxon>Mollusca</taxon>
        <taxon>Bivalvia</taxon>
        <taxon>Autobranchia</taxon>
        <taxon>Heteroconchia</taxon>
        <taxon>Euheterodonta</taxon>
        <taxon>Imparidentia</taxon>
        <taxon>Neoheterodontei</taxon>
        <taxon>Myida</taxon>
        <taxon>Dreissenoidea</taxon>
        <taxon>Dreissenidae</taxon>
        <taxon>Dreissena</taxon>
    </lineage>
</organism>
<name>A0A9D3YSK2_DREPO</name>
<comment type="caution">
    <text evidence="1">The sequence shown here is derived from an EMBL/GenBank/DDBJ whole genome shotgun (WGS) entry which is preliminary data.</text>
</comment>
<proteinExistence type="predicted"/>
<dbReference type="Proteomes" id="UP000828390">
    <property type="component" value="Unassembled WGS sequence"/>
</dbReference>
<protein>
    <submittedName>
        <fullName evidence="1">Uncharacterized protein</fullName>
    </submittedName>
</protein>
<reference evidence="1" key="1">
    <citation type="journal article" date="2019" name="bioRxiv">
        <title>The Genome of the Zebra Mussel, Dreissena polymorpha: A Resource for Invasive Species Research.</title>
        <authorList>
            <person name="McCartney M.A."/>
            <person name="Auch B."/>
            <person name="Kono T."/>
            <person name="Mallez S."/>
            <person name="Zhang Y."/>
            <person name="Obille A."/>
            <person name="Becker A."/>
            <person name="Abrahante J.E."/>
            <person name="Garbe J."/>
            <person name="Badalamenti J.P."/>
            <person name="Herman A."/>
            <person name="Mangelson H."/>
            <person name="Liachko I."/>
            <person name="Sullivan S."/>
            <person name="Sone E.D."/>
            <person name="Koren S."/>
            <person name="Silverstein K.A.T."/>
            <person name="Beckman K.B."/>
            <person name="Gohl D.M."/>
        </authorList>
    </citation>
    <scope>NUCLEOTIDE SEQUENCE</scope>
    <source>
        <strain evidence="1">Duluth1</strain>
        <tissue evidence="1">Whole animal</tissue>
    </source>
</reference>
<sequence length="98" mass="11355">MGIKCSCLPGQPKWLGFAVRFQITASFGEPAHSAGIWITITGRLVVYYKEEEETIARFKEELSVKKNTETNVYWSRYPFETRQSDCEMVKCSNHSLLW</sequence>
<reference evidence="1" key="2">
    <citation type="submission" date="2020-11" db="EMBL/GenBank/DDBJ databases">
        <authorList>
            <person name="McCartney M.A."/>
            <person name="Auch B."/>
            <person name="Kono T."/>
            <person name="Mallez S."/>
            <person name="Becker A."/>
            <person name="Gohl D.M."/>
            <person name="Silverstein K.A.T."/>
            <person name="Koren S."/>
            <person name="Bechman K.B."/>
            <person name="Herman A."/>
            <person name="Abrahante J.E."/>
            <person name="Garbe J."/>
        </authorList>
    </citation>
    <scope>NUCLEOTIDE SEQUENCE</scope>
    <source>
        <strain evidence="1">Duluth1</strain>
        <tissue evidence="1">Whole animal</tissue>
    </source>
</reference>
<evidence type="ECO:0000313" key="2">
    <source>
        <dbReference type="Proteomes" id="UP000828390"/>
    </source>
</evidence>
<keyword evidence="2" id="KW-1185">Reference proteome</keyword>
<evidence type="ECO:0000313" key="1">
    <source>
        <dbReference type="EMBL" id="KAH3704603.1"/>
    </source>
</evidence>
<dbReference type="AlphaFoldDB" id="A0A9D3YSK2"/>